<dbReference type="EMBL" id="SMAJ01000003">
    <property type="protein sequence ID" value="TCT09795.1"/>
    <property type="molecule type" value="Genomic_DNA"/>
</dbReference>
<gene>
    <name evidence="2" type="ORF">EDC26_103419</name>
</gene>
<evidence type="ECO:0000313" key="2">
    <source>
        <dbReference type="EMBL" id="TCT09795.1"/>
    </source>
</evidence>
<sequence length="292" mass="32011">MHFPAYKASLALTLACLCASAWAGEIVSDKLDSPILGRSLPFTIYLPDGYYESFDKFPVVYLLHGSGGDEHTWVAYAGARETLDGLIRRREIAPVIAVMPAGGSSWWIDGQIEKMQLALRMDLIPYIEKRYEAKSDRGHRAVAGISMGGFGALNLALSHPELTCAAGLLSPAAYAQPPKKSSAHSNTGQFAKDGQFDPARWSAQSYPALLAGYKAQKQIVPMYISGGDQDREVTPAMNANLFEAIYAIQPTQVKLRVVDGAHEWMTFRDALPEALKYIDRQCGFNGHRKPMA</sequence>
<keyword evidence="1" id="KW-0732">Signal</keyword>
<organism evidence="2 3">
    <name type="scientific">Paralcaligenes ureilyticus</name>
    <dbReference type="NCBI Taxonomy" id="627131"/>
    <lineage>
        <taxon>Bacteria</taxon>
        <taxon>Pseudomonadati</taxon>
        <taxon>Pseudomonadota</taxon>
        <taxon>Betaproteobacteria</taxon>
        <taxon>Burkholderiales</taxon>
        <taxon>Alcaligenaceae</taxon>
        <taxon>Paralcaligenes</taxon>
    </lineage>
</organism>
<dbReference type="InterPro" id="IPR050583">
    <property type="entry name" value="Mycobacterial_A85_antigen"/>
</dbReference>
<dbReference type="Gene3D" id="3.40.50.1820">
    <property type="entry name" value="alpha/beta hydrolase"/>
    <property type="match status" value="1"/>
</dbReference>
<protein>
    <submittedName>
        <fullName evidence="2">S-formylglutathione hydrolase FrmB</fullName>
    </submittedName>
</protein>
<keyword evidence="3" id="KW-1185">Reference proteome</keyword>
<feature type="signal peptide" evidence="1">
    <location>
        <begin position="1"/>
        <end position="23"/>
    </location>
</feature>
<dbReference type="Pfam" id="PF00756">
    <property type="entry name" value="Esterase"/>
    <property type="match status" value="1"/>
</dbReference>
<accession>A0A4R3ME23</accession>
<reference evidence="2 3" key="1">
    <citation type="submission" date="2019-03" db="EMBL/GenBank/DDBJ databases">
        <title>Genomic Encyclopedia of Type Strains, Phase IV (KMG-IV): sequencing the most valuable type-strain genomes for metagenomic binning, comparative biology and taxonomic classification.</title>
        <authorList>
            <person name="Goeker M."/>
        </authorList>
    </citation>
    <scope>NUCLEOTIDE SEQUENCE [LARGE SCALE GENOMIC DNA]</scope>
    <source>
        <strain evidence="2 3">DSM 24591</strain>
    </source>
</reference>
<dbReference type="OrthoDB" id="9803578at2"/>
<dbReference type="InterPro" id="IPR029058">
    <property type="entry name" value="AB_hydrolase_fold"/>
</dbReference>
<dbReference type="AlphaFoldDB" id="A0A4R3ME23"/>
<evidence type="ECO:0000313" key="3">
    <source>
        <dbReference type="Proteomes" id="UP000295525"/>
    </source>
</evidence>
<name>A0A4R3ME23_9BURK</name>
<dbReference type="GO" id="GO:0016787">
    <property type="term" value="F:hydrolase activity"/>
    <property type="evidence" value="ECO:0007669"/>
    <property type="project" value="UniProtKB-KW"/>
</dbReference>
<dbReference type="InterPro" id="IPR000801">
    <property type="entry name" value="Esterase-like"/>
</dbReference>
<dbReference type="RefSeq" id="WP_132580676.1">
    <property type="nucleotide sequence ID" value="NZ_SMAJ01000003.1"/>
</dbReference>
<dbReference type="PANTHER" id="PTHR48098:SF1">
    <property type="entry name" value="DIACYLGLYCEROL ACYLTRANSFERASE_MYCOLYLTRANSFERASE AG85A"/>
    <property type="match status" value="1"/>
</dbReference>
<dbReference type="PANTHER" id="PTHR48098">
    <property type="entry name" value="ENTEROCHELIN ESTERASE-RELATED"/>
    <property type="match status" value="1"/>
</dbReference>
<comment type="caution">
    <text evidence="2">The sequence shown here is derived from an EMBL/GenBank/DDBJ whole genome shotgun (WGS) entry which is preliminary data.</text>
</comment>
<proteinExistence type="predicted"/>
<keyword evidence="2" id="KW-0378">Hydrolase</keyword>
<evidence type="ECO:0000256" key="1">
    <source>
        <dbReference type="SAM" id="SignalP"/>
    </source>
</evidence>
<feature type="chain" id="PRO_5020976182" evidence="1">
    <location>
        <begin position="24"/>
        <end position="292"/>
    </location>
</feature>
<dbReference type="SUPFAM" id="SSF53474">
    <property type="entry name" value="alpha/beta-Hydrolases"/>
    <property type="match status" value="1"/>
</dbReference>
<dbReference type="Proteomes" id="UP000295525">
    <property type="component" value="Unassembled WGS sequence"/>
</dbReference>